<accession>A0ABP0UQF7</accession>
<keyword evidence="2" id="KW-1185">Reference proteome</keyword>
<gene>
    <name evidence="1" type="ORF">CSSPTR1EN2_LOCUS18573</name>
</gene>
<organism evidence="1 2">
    <name type="scientific">Sphagnum troendelagicum</name>
    <dbReference type="NCBI Taxonomy" id="128251"/>
    <lineage>
        <taxon>Eukaryota</taxon>
        <taxon>Viridiplantae</taxon>
        <taxon>Streptophyta</taxon>
        <taxon>Embryophyta</taxon>
        <taxon>Bryophyta</taxon>
        <taxon>Sphagnophytina</taxon>
        <taxon>Sphagnopsida</taxon>
        <taxon>Sphagnales</taxon>
        <taxon>Sphagnaceae</taxon>
        <taxon>Sphagnum</taxon>
    </lineage>
</organism>
<evidence type="ECO:0000313" key="1">
    <source>
        <dbReference type="EMBL" id="CAK9227106.1"/>
    </source>
</evidence>
<sequence length="67" mass="7678">MTMMGKGMLLAIEQTAKIHSKRRKMAMDGYDSNRRRAATQIQKRVWRWANAGQQQSRKASKPRASDG</sequence>
<dbReference type="Proteomes" id="UP001497512">
    <property type="component" value="Chromosome 5"/>
</dbReference>
<dbReference type="EMBL" id="OZ019897">
    <property type="protein sequence ID" value="CAK9227106.1"/>
    <property type="molecule type" value="Genomic_DNA"/>
</dbReference>
<reference evidence="1" key="1">
    <citation type="submission" date="2024-02" db="EMBL/GenBank/DDBJ databases">
        <authorList>
            <consortium name="ELIXIR-Norway"/>
            <consortium name="Elixir Norway"/>
        </authorList>
    </citation>
    <scope>NUCLEOTIDE SEQUENCE</scope>
</reference>
<evidence type="ECO:0000313" key="2">
    <source>
        <dbReference type="Proteomes" id="UP001497512"/>
    </source>
</evidence>
<proteinExistence type="predicted"/>
<protein>
    <submittedName>
        <fullName evidence="1">Uncharacterized protein</fullName>
    </submittedName>
</protein>
<name>A0ABP0UQF7_9BRYO</name>